<dbReference type="GeneID" id="78361849"/>
<sequence length="69" mass="8134">MFESCRWSKLSKELRKRNAEEPKFSRGFFSLLRRNFGSTPATMIFLASDSNFLTYKVDESVKNLTYLKD</sequence>
<evidence type="ECO:0000313" key="1">
    <source>
        <dbReference type="EMBL" id="OXE44420.1"/>
    </source>
</evidence>
<protein>
    <submittedName>
        <fullName evidence="1">Uncharacterized protein</fullName>
    </submittedName>
</protein>
<keyword evidence="2" id="KW-1185">Reference proteome</keyword>
<proteinExistence type="predicted"/>
<reference evidence="2" key="1">
    <citation type="submission" date="2017-05" db="EMBL/GenBank/DDBJ databases">
        <title>Improved OligoMM genomes.</title>
        <authorList>
            <person name="Garzetti D."/>
        </authorList>
    </citation>
    <scope>NUCLEOTIDE SEQUENCE [LARGE SCALE GENOMIC DNA]</scope>
    <source>
        <strain evidence="2">YL45</strain>
    </source>
</reference>
<evidence type="ECO:0000313" key="2">
    <source>
        <dbReference type="Proteomes" id="UP000214610"/>
    </source>
</evidence>
<dbReference type="AlphaFoldDB" id="A0A227KAP3"/>
<organism evidence="1 2">
    <name type="scientific">Turicimonas muris</name>
    <dbReference type="NCBI Taxonomy" id="1796652"/>
    <lineage>
        <taxon>Bacteria</taxon>
        <taxon>Pseudomonadati</taxon>
        <taxon>Pseudomonadota</taxon>
        <taxon>Betaproteobacteria</taxon>
        <taxon>Burkholderiales</taxon>
        <taxon>Sutterellaceae</taxon>
        <taxon>Turicimonas</taxon>
    </lineage>
</organism>
<name>A0A227KAP3_9BURK</name>
<dbReference type="RefSeq" id="WP_066593721.1">
    <property type="nucleotide sequence ID" value="NZ_CAJTBZ010000043.1"/>
</dbReference>
<comment type="caution">
    <text evidence="1">The sequence shown here is derived from an EMBL/GenBank/DDBJ whole genome shotgun (WGS) entry which is preliminary data.</text>
</comment>
<accession>A0A227KAP3</accession>
<gene>
    <name evidence="1" type="ORF">ADH67_11870</name>
</gene>
<dbReference type="EMBL" id="NHMP01000011">
    <property type="protein sequence ID" value="OXE44420.1"/>
    <property type="molecule type" value="Genomic_DNA"/>
</dbReference>
<dbReference type="Proteomes" id="UP000214610">
    <property type="component" value="Unassembled WGS sequence"/>
</dbReference>